<dbReference type="PROSITE" id="PS00107">
    <property type="entry name" value="PROTEIN_KINASE_ATP"/>
    <property type="match status" value="1"/>
</dbReference>
<keyword evidence="1" id="KW-0067">ATP-binding</keyword>
<dbReference type="PROSITE" id="PS50011">
    <property type="entry name" value="PROTEIN_KINASE_DOM"/>
    <property type="match status" value="1"/>
</dbReference>
<keyword evidence="1" id="KW-0547">Nucleotide-binding</keyword>
<dbReference type="Pfam" id="PF00069">
    <property type="entry name" value="Pkinase"/>
    <property type="match status" value="1"/>
</dbReference>
<evidence type="ECO:0000259" key="2">
    <source>
        <dbReference type="PROSITE" id="PS50011"/>
    </source>
</evidence>
<proteinExistence type="predicted"/>
<organism evidence="3 4">
    <name type="scientific">Paramecium octaurelia</name>
    <dbReference type="NCBI Taxonomy" id="43137"/>
    <lineage>
        <taxon>Eukaryota</taxon>
        <taxon>Sar</taxon>
        <taxon>Alveolata</taxon>
        <taxon>Ciliophora</taxon>
        <taxon>Intramacronucleata</taxon>
        <taxon>Oligohymenophorea</taxon>
        <taxon>Peniculida</taxon>
        <taxon>Parameciidae</taxon>
        <taxon>Paramecium</taxon>
    </lineage>
</organism>
<reference evidence="3" key="1">
    <citation type="submission" date="2021-01" db="EMBL/GenBank/DDBJ databases">
        <authorList>
            <consortium name="Genoscope - CEA"/>
            <person name="William W."/>
        </authorList>
    </citation>
    <scope>NUCLEOTIDE SEQUENCE</scope>
</reference>
<evidence type="ECO:0000256" key="1">
    <source>
        <dbReference type="PROSITE-ProRule" id="PRU10141"/>
    </source>
</evidence>
<comment type="caution">
    <text evidence="3">The sequence shown here is derived from an EMBL/GenBank/DDBJ whole genome shotgun (WGS) entry which is preliminary data.</text>
</comment>
<gene>
    <name evidence="3" type="ORF">POCTA_138.1.T0110272</name>
</gene>
<protein>
    <recommendedName>
        <fullName evidence="2">Protein kinase domain-containing protein</fullName>
    </recommendedName>
</protein>
<sequence>MQQIKKIDLVRNSSKNKSFQEIYEFNKCDKLGQGSYGMVYKAVHRTTGLSRAVKIIQKASVNQQERLNNELRTVELLVILETQFIQGSSTHHQSV</sequence>
<dbReference type="Proteomes" id="UP000683925">
    <property type="component" value="Unassembled WGS sequence"/>
</dbReference>
<dbReference type="GO" id="GO:0004672">
    <property type="term" value="F:protein kinase activity"/>
    <property type="evidence" value="ECO:0007669"/>
    <property type="project" value="InterPro"/>
</dbReference>
<evidence type="ECO:0000313" key="4">
    <source>
        <dbReference type="Proteomes" id="UP000683925"/>
    </source>
</evidence>
<dbReference type="InterPro" id="IPR000719">
    <property type="entry name" value="Prot_kinase_dom"/>
</dbReference>
<keyword evidence="4" id="KW-1185">Reference proteome</keyword>
<feature type="binding site" evidence="1">
    <location>
        <position position="54"/>
    </location>
    <ligand>
        <name>ATP</name>
        <dbReference type="ChEBI" id="CHEBI:30616"/>
    </ligand>
</feature>
<accession>A0A8S1SI15</accession>
<dbReference type="InterPro" id="IPR017441">
    <property type="entry name" value="Protein_kinase_ATP_BS"/>
</dbReference>
<feature type="domain" description="Protein kinase" evidence="2">
    <location>
        <begin position="25"/>
        <end position="95"/>
    </location>
</feature>
<dbReference type="OrthoDB" id="1738954at2759"/>
<name>A0A8S1SI15_PAROT</name>
<dbReference type="AlphaFoldDB" id="A0A8S1SI15"/>
<evidence type="ECO:0000313" key="3">
    <source>
        <dbReference type="EMBL" id="CAD8140185.1"/>
    </source>
</evidence>
<dbReference type="GO" id="GO:0005524">
    <property type="term" value="F:ATP binding"/>
    <property type="evidence" value="ECO:0007669"/>
    <property type="project" value="UniProtKB-UniRule"/>
</dbReference>
<dbReference type="EMBL" id="CAJJDP010000010">
    <property type="protein sequence ID" value="CAD8140185.1"/>
    <property type="molecule type" value="Genomic_DNA"/>
</dbReference>